<feature type="transmembrane region" description="Helical" evidence="5">
    <location>
        <begin position="21"/>
        <end position="40"/>
    </location>
</feature>
<dbReference type="Pfam" id="PF00561">
    <property type="entry name" value="Abhydrolase_1"/>
    <property type="match status" value="1"/>
</dbReference>
<proteinExistence type="inferred from homology"/>
<keyword evidence="5" id="KW-0472">Membrane</keyword>
<gene>
    <name evidence="8" type="ORF">FHW14_001405</name>
</gene>
<dbReference type="Gene3D" id="3.40.50.1820">
    <property type="entry name" value="alpha/beta hydrolase"/>
    <property type="match status" value="1"/>
</dbReference>
<dbReference type="InterPro" id="IPR000073">
    <property type="entry name" value="AB_hydrolase_1"/>
</dbReference>
<dbReference type="SUPFAM" id="SSF53474">
    <property type="entry name" value="alpha/beta-Hydrolases"/>
    <property type="match status" value="1"/>
</dbReference>
<reference evidence="8 9" key="1">
    <citation type="submission" date="2020-08" db="EMBL/GenBank/DDBJ databases">
        <title>Genomic Encyclopedia of Type Strains, Phase IV (KMG-V): Genome sequencing to study the core and pangenomes of soil and plant-associated prokaryotes.</title>
        <authorList>
            <person name="Whitman W."/>
        </authorList>
    </citation>
    <scope>NUCLEOTIDE SEQUENCE [LARGE SCALE GENOMIC DNA]</scope>
    <source>
        <strain evidence="8 9">B3ACCR2</strain>
    </source>
</reference>
<protein>
    <submittedName>
        <fullName evidence="8">Pimeloyl-ACP methyl ester carboxylesterase</fullName>
    </submittedName>
</protein>
<dbReference type="InterPro" id="IPR029058">
    <property type="entry name" value="AB_hydrolase_fold"/>
</dbReference>
<evidence type="ECO:0000256" key="5">
    <source>
        <dbReference type="SAM" id="Phobius"/>
    </source>
</evidence>
<evidence type="ECO:0000313" key="9">
    <source>
        <dbReference type="Proteomes" id="UP000590811"/>
    </source>
</evidence>
<dbReference type="InterPro" id="IPR013595">
    <property type="entry name" value="Pept_S33_TAP-like_C"/>
</dbReference>
<feature type="domain" description="Peptidase S33 tripeptidyl aminopeptidase-like C-terminal" evidence="7">
    <location>
        <begin position="489"/>
        <end position="589"/>
    </location>
</feature>
<feature type="compositionally biased region" description="Low complexity" evidence="4">
    <location>
        <begin position="53"/>
        <end position="81"/>
    </location>
</feature>
<evidence type="ECO:0000256" key="2">
    <source>
        <dbReference type="ARBA" id="ARBA00022729"/>
    </source>
</evidence>
<feature type="compositionally biased region" description="Basic and acidic residues" evidence="4">
    <location>
        <begin position="9"/>
        <end position="18"/>
    </location>
</feature>
<accession>A0A839Q0U0</accession>
<dbReference type="Proteomes" id="UP000590811">
    <property type="component" value="Unassembled WGS sequence"/>
</dbReference>
<dbReference type="GO" id="GO:0016787">
    <property type="term" value="F:hydrolase activity"/>
    <property type="evidence" value="ECO:0007669"/>
    <property type="project" value="UniProtKB-KW"/>
</dbReference>
<dbReference type="InterPro" id="IPR051601">
    <property type="entry name" value="Serine_prot/Carboxylest_S33"/>
</dbReference>
<sequence>MTGPTSAARAERTADRRRGGLVALTSVVVLGALVALATGGPGSAGGQVDAGRPASGTTSGPTGAGSATSPATTDPTDPSAPWKTPPQQAAFVPSGGVAPEPAQLRAFYGQRLAWGDCPDDDYEYADPDDEGAGHDCATVRVPVDYDRPKGASLQVALHRAPASDPAARLGTLFVNPGGPGESGIDLAADAASYFGPDVLARWDVVGFDPRGIGRSGGFDCLTDADLDAQHAADPTPDSAAEVTAVAKAASDRLRGCLRRGGDLARNMGSEWVARDLDIMRSAVGDTRLGYLGISYGTFIGAEYAHLFPTRVGHVVLDSAAPFSGTGTIGDPLQSRVDAEAAGYAAVFDDALDELASSCVDYDSCSLGDTRERLEQRLVAFVDGLEKRPLPTEDEVLPRLTQGWAATAIERGLDDPESWSELVPALQEAVEQGDGVSLAEFATWMVERDDEGAYRSPSFERNALPVLCSDWPRSGWDALSPSSTVRESHPLWARVALGHGASCDGWTGKVRNQPYVGSSPSAPVLVIGNERDPVTPIEDTAYLAKLFDDSRYVDVDAEGHGAYANGTPCADRVVDDFLSRSLAPQDGYVCAAR</sequence>
<evidence type="ECO:0000256" key="3">
    <source>
        <dbReference type="ARBA" id="ARBA00022801"/>
    </source>
</evidence>
<name>A0A839Q0U0_9MICO</name>
<dbReference type="RefSeq" id="WP_184509298.1">
    <property type="nucleotide sequence ID" value="NZ_JACHVT010000003.1"/>
</dbReference>
<keyword evidence="3" id="KW-0378">Hydrolase</keyword>
<keyword evidence="5" id="KW-0812">Transmembrane</keyword>
<organism evidence="8 9">
    <name type="scientific">Terracoccus luteus</name>
    <dbReference type="NCBI Taxonomy" id="53356"/>
    <lineage>
        <taxon>Bacteria</taxon>
        <taxon>Bacillati</taxon>
        <taxon>Actinomycetota</taxon>
        <taxon>Actinomycetes</taxon>
        <taxon>Micrococcales</taxon>
        <taxon>Intrasporangiaceae</taxon>
        <taxon>Terracoccus</taxon>
    </lineage>
</organism>
<feature type="region of interest" description="Disordered" evidence="4">
    <location>
        <begin position="1"/>
        <end position="20"/>
    </location>
</feature>
<dbReference type="AlphaFoldDB" id="A0A839Q0U0"/>
<dbReference type="Pfam" id="PF08386">
    <property type="entry name" value="Abhydrolase_4"/>
    <property type="match status" value="1"/>
</dbReference>
<feature type="region of interest" description="Disordered" evidence="4">
    <location>
        <begin position="39"/>
        <end position="96"/>
    </location>
</feature>
<evidence type="ECO:0000259" key="7">
    <source>
        <dbReference type="Pfam" id="PF08386"/>
    </source>
</evidence>
<comment type="caution">
    <text evidence="8">The sequence shown here is derived from an EMBL/GenBank/DDBJ whole genome shotgun (WGS) entry which is preliminary data.</text>
</comment>
<feature type="domain" description="AB hydrolase-1" evidence="6">
    <location>
        <begin position="171"/>
        <end position="328"/>
    </location>
</feature>
<dbReference type="EMBL" id="JACHVT010000003">
    <property type="protein sequence ID" value="MBB2986251.1"/>
    <property type="molecule type" value="Genomic_DNA"/>
</dbReference>
<evidence type="ECO:0000313" key="8">
    <source>
        <dbReference type="EMBL" id="MBB2986251.1"/>
    </source>
</evidence>
<comment type="similarity">
    <text evidence="1">Belongs to the peptidase S33 family.</text>
</comment>
<dbReference type="PANTHER" id="PTHR43248">
    <property type="entry name" value="2-SUCCINYL-6-HYDROXY-2,4-CYCLOHEXADIENE-1-CARBOXYLATE SYNTHASE"/>
    <property type="match status" value="1"/>
</dbReference>
<keyword evidence="5" id="KW-1133">Transmembrane helix</keyword>
<evidence type="ECO:0000256" key="1">
    <source>
        <dbReference type="ARBA" id="ARBA00010088"/>
    </source>
</evidence>
<evidence type="ECO:0000259" key="6">
    <source>
        <dbReference type="Pfam" id="PF00561"/>
    </source>
</evidence>
<evidence type="ECO:0000256" key="4">
    <source>
        <dbReference type="SAM" id="MobiDB-lite"/>
    </source>
</evidence>
<dbReference type="PANTHER" id="PTHR43248:SF29">
    <property type="entry name" value="TRIPEPTIDYL AMINOPEPTIDASE"/>
    <property type="match status" value="1"/>
</dbReference>
<keyword evidence="2" id="KW-0732">Signal</keyword>